<dbReference type="Gene3D" id="3.90.550.10">
    <property type="entry name" value="Spore Coat Polysaccharide Biosynthesis Protein SpsA, Chain A"/>
    <property type="match status" value="1"/>
</dbReference>
<gene>
    <name evidence="21" type="ORF">SKAU_G00267870</name>
</gene>
<evidence type="ECO:0000256" key="15">
    <source>
        <dbReference type="ARBA" id="ARBA00023211"/>
    </source>
</evidence>
<evidence type="ECO:0000256" key="7">
    <source>
        <dbReference type="ARBA" id="ARBA00022692"/>
    </source>
</evidence>
<keyword evidence="7" id="KW-0812">Transmembrane</keyword>
<evidence type="ECO:0000313" key="22">
    <source>
        <dbReference type="Proteomes" id="UP001152622"/>
    </source>
</evidence>
<evidence type="ECO:0000256" key="16">
    <source>
        <dbReference type="ARBA" id="ARBA00049413"/>
    </source>
</evidence>
<dbReference type="EMBL" id="JAINUF010000010">
    <property type="protein sequence ID" value="KAJ8348198.1"/>
    <property type="molecule type" value="Genomic_DNA"/>
</dbReference>
<evidence type="ECO:0000256" key="8">
    <source>
        <dbReference type="ARBA" id="ARBA00022723"/>
    </source>
</evidence>
<evidence type="ECO:0000256" key="18">
    <source>
        <dbReference type="SAM" id="MobiDB-lite"/>
    </source>
</evidence>
<protein>
    <recommendedName>
        <fullName evidence="17">Beta-1,4-galactosyltransferase</fullName>
        <shortName evidence="17">Beta-1,4-GalTase</shortName>
        <ecNumber evidence="17">2.4.1.-</ecNumber>
    </recommendedName>
</protein>
<name>A0A9Q1EZQ3_SYNKA</name>
<keyword evidence="15 17" id="KW-0464">Manganese</keyword>
<keyword evidence="8 17" id="KW-0479">Metal-binding</keyword>
<dbReference type="CDD" id="cd00899">
    <property type="entry name" value="b4GalT"/>
    <property type="match status" value="1"/>
</dbReference>
<dbReference type="GO" id="GO:0046872">
    <property type="term" value="F:metal ion binding"/>
    <property type="evidence" value="ECO:0007669"/>
    <property type="project" value="UniProtKB-UniRule"/>
</dbReference>
<evidence type="ECO:0000256" key="2">
    <source>
        <dbReference type="ARBA" id="ARBA00004323"/>
    </source>
</evidence>
<dbReference type="PANTHER" id="PTHR19300">
    <property type="entry name" value="BETA-1,4-GALACTOSYLTRANSFERASE"/>
    <property type="match status" value="1"/>
</dbReference>
<comment type="subcellular location">
    <subcellularLocation>
        <location evidence="2 17">Golgi apparatus membrane</location>
        <topology evidence="2 17">Single-pass type II membrane protein</topology>
    </subcellularLocation>
</comment>
<comment type="similarity">
    <text evidence="4 17">Belongs to the glycosyltransferase 7 family.</text>
</comment>
<keyword evidence="10" id="KW-1133">Transmembrane helix</keyword>
<dbReference type="Pfam" id="PF13733">
    <property type="entry name" value="Glyco_transf_7N"/>
    <property type="match status" value="1"/>
</dbReference>
<feature type="domain" description="Galactosyltransferase N-terminal" evidence="20">
    <location>
        <begin position="90"/>
        <end position="222"/>
    </location>
</feature>
<evidence type="ECO:0000256" key="6">
    <source>
        <dbReference type="ARBA" id="ARBA00022679"/>
    </source>
</evidence>
<evidence type="ECO:0000256" key="12">
    <source>
        <dbReference type="ARBA" id="ARBA00023136"/>
    </source>
</evidence>
<feature type="domain" description="Galactosyltransferase C-terminal" evidence="19">
    <location>
        <begin position="226"/>
        <end position="303"/>
    </location>
</feature>
<evidence type="ECO:0000313" key="21">
    <source>
        <dbReference type="EMBL" id="KAJ8348198.1"/>
    </source>
</evidence>
<dbReference type="InterPro" id="IPR027995">
    <property type="entry name" value="Galactosyl_T_N"/>
</dbReference>
<dbReference type="GO" id="GO:0032580">
    <property type="term" value="C:Golgi cisterna membrane"/>
    <property type="evidence" value="ECO:0007669"/>
    <property type="project" value="UniProtKB-UniRule"/>
</dbReference>
<dbReference type="InterPro" id="IPR003859">
    <property type="entry name" value="Galactosyl_T"/>
</dbReference>
<reference evidence="21" key="1">
    <citation type="journal article" date="2023" name="Science">
        <title>Genome structures resolve the early diversification of teleost fishes.</title>
        <authorList>
            <person name="Parey E."/>
            <person name="Louis A."/>
            <person name="Montfort J."/>
            <person name="Bouchez O."/>
            <person name="Roques C."/>
            <person name="Iampietro C."/>
            <person name="Lluch J."/>
            <person name="Castinel A."/>
            <person name="Donnadieu C."/>
            <person name="Desvignes T."/>
            <person name="Floi Bucao C."/>
            <person name="Jouanno E."/>
            <person name="Wen M."/>
            <person name="Mejri S."/>
            <person name="Dirks R."/>
            <person name="Jansen H."/>
            <person name="Henkel C."/>
            <person name="Chen W.J."/>
            <person name="Zahm M."/>
            <person name="Cabau C."/>
            <person name="Klopp C."/>
            <person name="Thompson A.W."/>
            <person name="Robinson-Rechavi M."/>
            <person name="Braasch I."/>
            <person name="Lecointre G."/>
            <person name="Bobe J."/>
            <person name="Postlethwait J.H."/>
            <person name="Berthelot C."/>
            <person name="Roest Crollius H."/>
            <person name="Guiguen Y."/>
        </authorList>
    </citation>
    <scope>NUCLEOTIDE SEQUENCE</scope>
    <source>
        <strain evidence="21">WJC10195</strain>
    </source>
</reference>
<dbReference type="SUPFAM" id="SSF53448">
    <property type="entry name" value="Nucleotide-diphospho-sugar transferases"/>
    <property type="match status" value="1"/>
</dbReference>
<evidence type="ECO:0000259" key="19">
    <source>
        <dbReference type="Pfam" id="PF02709"/>
    </source>
</evidence>
<evidence type="ECO:0000256" key="17">
    <source>
        <dbReference type="RuleBase" id="RU368121"/>
    </source>
</evidence>
<keyword evidence="14 17" id="KW-0325">Glycoprotein</keyword>
<dbReference type="FunFam" id="3.90.550.10:FF:000028">
    <property type="entry name" value="beta-1,4-galactosyltransferase 1"/>
    <property type="match status" value="1"/>
</dbReference>
<comment type="caution">
    <text evidence="21">The sequence shown here is derived from an EMBL/GenBank/DDBJ whole genome shotgun (WGS) entry which is preliminary data.</text>
</comment>
<evidence type="ECO:0000256" key="13">
    <source>
        <dbReference type="ARBA" id="ARBA00023157"/>
    </source>
</evidence>
<keyword evidence="22" id="KW-1185">Reference proteome</keyword>
<dbReference type="EC" id="2.4.1.-" evidence="17"/>
<comment type="cofactor">
    <cofactor evidence="1 17">
        <name>Mn(2+)</name>
        <dbReference type="ChEBI" id="CHEBI:29035"/>
    </cofactor>
</comment>
<dbReference type="PANTHER" id="PTHR19300:SF9">
    <property type="entry name" value="BETA-1,4-GALACTOSYLTRANSFERASE 4"/>
    <property type="match status" value="1"/>
</dbReference>
<dbReference type="AlphaFoldDB" id="A0A9Q1EZQ3"/>
<accession>A0A9Q1EZQ3</accession>
<feature type="region of interest" description="Disordered" evidence="18">
    <location>
        <begin position="67"/>
        <end position="92"/>
    </location>
</feature>
<evidence type="ECO:0000256" key="1">
    <source>
        <dbReference type="ARBA" id="ARBA00001936"/>
    </source>
</evidence>
<comment type="catalytic activity">
    <reaction evidence="16">
        <text>N-acetyl-D-glucosamine + UDP-alpha-D-galactose = beta-D-galactosyl-(1-&gt;4)-N-acetyl-D-glucosamine + UDP + H(+)</text>
        <dbReference type="Rhea" id="RHEA:17745"/>
        <dbReference type="ChEBI" id="CHEBI:15378"/>
        <dbReference type="ChEBI" id="CHEBI:58223"/>
        <dbReference type="ChEBI" id="CHEBI:60152"/>
        <dbReference type="ChEBI" id="CHEBI:66914"/>
        <dbReference type="ChEBI" id="CHEBI:506227"/>
        <dbReference type="EC" id="2.4.1.90"/>
    </reaction>
    <physiologicalReaction direction="left-to-right" evidence="16">
        <dbReference type="Rhea" id="RHEA:17746"/>
    </physiologicalReaction>
</comment>
<evidence type="ECO:0000256" key="10">
    <source>
        <dbReference type="ARBA" id="ARBA00022989"/>
    </source>
</evidence>
<evidence type="ECO:0000256" key="9">
    <source>
        <dbReference type="ARBA" id="ARBA00022968"/>
    </source>
</evidence>
<keyword evidence="9 17" id="KW-0735">Signal-anchor</keyword>
<evidence type="ECO:0000256" key="14">
    <source>
        <dbReference type="ARBA" id="ARBA00023180"/>
    </source>
</evidence>
<dbReference type="GO" id="GO:0000139">
    <property type="term" value="C:Golgi membrane"/>
    <property type="evidence" value="ECO:0007669"/>
    <property type="project" value="UniProtKB-SubCell"/>
</dbReference>
<keyword evidence="13" id="KW-1015">Disulfide bond</keyword>
<organism evidence="21 22">
    <name type="scientific">Synaphobranchus kaupii</name>
    <name type="common">Kaup's arrowtooth eel</name>
    <dbReference type="NCBI Taxonomy" id="118154"/>
    <lineage>
        <taxon>Eukaryota</taxon>
        <taxon>Metazoa</taxon>
        <taxon>Chordata</taxon>
        <taxon>Craniata</taxon>
        <taxon>Vertebrata</taxon>
        <taxon>Euteleostomi</taxon>
        <taxon>Actinopterygii</taxon>
        <taxon>Neopterygii</taxon>
        <taxon>Teleostei</taxon>
        <taxon>Anguilliformes</taxon>
        <taxon>Synaphobranchidae</taxon>
        <taxon>Synaphobranchus</taxon>
    </lineage>
</organism>
<dbReference type="InterPro" id="IPR027791">
    <property type="entry name" value="Galactosyl_T_C"/>
</dbReference>
<dbReference type="PRINTS" id="PR02050">
    <property type="entry name" value="B14GALTRFASE"/>
</dbReference>
<evidence type="ECO:0000259" key="20">
    <source>
        <dbReference type="Pfam" id="PF13733"/>
    </source>
</evidence>
<comment type="function">
    <text evidence="17">Responsible for the synthesis of complex-type N-linked oligosaccharides in many glycoproteins as well as the carbohydrate moieties of glycolipids.</text>
</comment>
<comment type="pathway">
    <text evidence="3 17">Protein modification; protein glycosylation.</text>
</comment>
<proteinExistence type="inferred from homology"/>
<dbReference type="GO" id="GO:0003945">
    <property type="term" value="F:N-acetyllactosamine synthase activity"/>
    <property type="evidence" value="ECO:0007669"/>
    <property type="project" value="UniProtKB-EC"/>
</dbReference>
<evidence type="ECO:0000256" key="3">
    <source>
        <dbReference type="ARBA" id="ARBA00004922"/>
    </source>
</evidence>
<dbReference type="GO" id="GO:0005975">
    <property type="term" value="P:carbohydrate metabolic process"/>
    <property type="evidence" value="ECO:0007669"/>
    <property type="project" value="InterPro"/>
</dbReference>
<evidence type="ECO:0000256" key="5">
    <source>
        <dbReference type="ARBA" id="ARBA00022676"/>
    </source>
</evidence>
<keyword evidence="11 17" id="KW-0333">Golgi apparatus</keyword>
<dbReference type="Proteomes" id="UP001152622">
    <property type="component" value="Chromosome 10"/>
</dbReference>
<feature type="compositionally biased region" description="Polar residues" evidence="18">
    <location>
        <begin position="81"/>
        <end position="92"/>
    </location>
</feature>
<sequence length="356" mass="40558">MKYLAMGLCMAVFKFFRKGKYLLLILLALSVLAWIATSGSDTVQDAQISSGTGTQSNVQYIVHGGEKHPKKAMSHGGSYPVPSSSPQQHCTQPSPLLQGALKLSFHPSLTLKEVESENSKVVKGQYHPVDCMAQQSVAILIPHRSREKHLLYLLHYLHPFLQRQRLHYAIYVIHQAGNLTFNRAKLLNVGYLEALKDYSWGCFIFHDVDLVPENDNNLYMCEQQPKHLVVGRNATGYKLRYKGYFGGVTAMTKEQFFKVNGFSNTYWGWGGEDDDLRIRVELQKMKIVRPPPEVARYTMVFHKRDSGNEVNKDRMRLLGQTPRVWRQDGLSSCSYKMLSVEKSKLYINITVDIGRP</sequence>
<keyword evidence="12" id="KW-0472">Membrane</keyword>
<evidence type="ECO:0000256" key="4">
    <source>
        <dbReference type="ARBA" id="ARBA00005735"/>
    </source>
</evidence>
<dbReference type="OrthoDB" id="10016069at2759"/>
<keyword evidence="6 17" id="KW-0808">Transferase</keyword>
<keyword evidence="5 17" id="KW-0328">Glycosyltransferase</keyword>
<dbReference type="InterPro" id="IPR029044">
    <property type="entry name" value="Nucleotide-diphossugar_trans"/>
</dbReference>
<evidence type="ECO:0000256" key="11">
    <source>
        <dbReference type="ARBA" id="ARBA00023034"/>
    </source>
</evidence>
<dbReference type="Pfam" id="PF02709">
    <property type="entry name" value="Glyco_transf_7C"/>
    <property type="match status" value="1"/>
</dbReference>